<keyword evidence="4" id="KW-1185">Reference proteome</keyword>
<protein>
    <recommendedName>
        <fullName evidence="2">N,N-dimethylformamidase beta subunit-like C-terminal domain-containing protein</fullName>
    </recommendedName>
</protein>
<dbReference type="Pfam" id="PF20254">
    <property type="entry name" value="DMFA2_C"/>
    <property type="match status" value="1"/>
</dbReference>
<comment type="caution">
    <text evidence="3">The sequence shown here is derived from an EMBL/GenBank/DDBJ whole genome shotgun (WGS) entry which is preliminary data.</text>
</comment>
<dbReference type="InterPro" id="IPR046540">
    <property type="entry name" value="DMFA2_C"/>
</dbReference>
<evidence type="ECO:0000259" key="2">
    <source>
        <dbReference type="Pfam" id="PF20254"/>
    </source>
</evidence>
<organism evidence="3 4">
    <name type="scientific">Nonomuraea muscovyensis</name>
    <dbReference type="NCBI Taxonomy" id="1124761"/>
    <lineage>
        <taxon>Bacteria</taxon>
        <taxon>Bacillati</taxon>
        <taxon>Actinomycetota</taxon>
        <taxon>Actinomycetes</taxon>
        <taxon>Streptosporangiales</taxon>
        <taxon>Streptosporangiaceae</taxon>
        <taxon>Nonomuraea</taxon>
    </lineage>
</organism>
<proteinExistence type="predicted"/>
<name>A0A7X0C6X6_9ACTN</name>
<gene>
    <name evidence="3" type="ORF">FHU36_004781</name>
</gene>
<dbReference type="SUPFAM" id="SSF52317">
    <property type="entry name" value="Class I glutamine amidotransferase-like"/>
    <property type="match status" value="1"/>
</dbReference>
<sequence length="665" mass="70058">MTASAYAVATSCAQGSSLRFVVDREAPVVVSDATDDRVVFEGVATAPSWEFDVPAGWPSSLYRARFGPEVPWPRSLPGGAPCPDNEVYFVVREAVPAAPVLVSVPFTTWQAYNRAGEPGQSVYWTESPARAARVSFDRPGGGPPPERWEEGLMRWLRPAGYDVAYCSNLDLDDGRALLSRYRMLIVNGHDEYWSAGMRDTVEEFVRGGGGAAFFAGNTCWWQIRLEDGGRTMVCHRDPLADPVADRRLTTVEWSAAGRPENTLTGVSFRAGAGTWGPHMPRMLEESYTVRFAGHWVFEGTGLADGDAFGRGCLGYETDAAEFDEDAGVPRVTSRDGTPSSFVVLATADLRHWSAYGQGGRATMGVFTSGLGTVFTAATVNWGNTLHDPVVERITRNVIDRLSSRVPSWDAIGPAADLRALAVLGRTLYAVTGPGGLVRRELCGQNLPWLPVPGPAGTPPPRPAGRVRALAVPREAAGGVGVGLYGVTSDGRLLCLDESFDGTPRGGPGTTRANAGSGLANAETGRGTGPANAGTGRADGGADGEEGRAGGGAVWREVGPAPREAVGLAVADCAFHVATSRGELWRLPFGGAVWERAGACPDVAGLSGMNGRLFAPDAKGRLLTRLPTPGDGWAECGVTVPGPAFTAHAGLLIAAGPGEPLRWHPL</sequence>
<evidence type="ECO:0000313" key="3">
    <source>
        <dbReference type="EMBL" id="MBB6348236.1"/>
    </source>
</evidence>
<evidence type="ECO:0000313" key="4">
    <source>
        <dbReference type="Proteomes" id="UP000583800"/>
    </source>
</evidence>
<dbReference type="RefSeq" id="WP_185086039.1">
    <property type="nucleotide sequence ID" value="NZ_JACHJB010000002.1"/>
</dbReference>
<dbReference type="InterPro" id="IPR029062">
    <property type="entry name" value="Class_I_gatase-like"/>
</dbReference>
<dbReference type="EMBL" id="JACHJB010000002">
    <property type="protein sequence ID" value="MBB6348236.1"/>
    <property type="molecule type" value="Genomic_DNA"/>
</dbReference>
<feature type="domain" description="N,N-dimethylformamidase beta subunit-like C-terminal" evidence="2">
    <location>
        <begin position="46"/>
        <end position="386"/>
    </location>
</feature>
<dbReference type="AlphaFoldDB" id="A0A7X0C6X6"/>
<dbReference type="Proteomes" id="UP000583800">
    <property type="component" value="Unassembled WGS sequence"/>
</dbReference>
<feature type="region of interest" description="Disordered" evidence="1">
    <location>
        <begin position="499"/>
        <end position="548"/>
    </location>
</feature>
<evidence type="ECO:0000256" key="1">
    <source>
        <dbReference type="SAM" id="MobiDB-lite"/>
    </source>
</evidence>
<reference evidence="3 4" key="1">
    <citation type="submission" date="2020-08" db="EMBL/GenBank/DDBJ databases">
        <title>Sequencing the genomes of 1000 actinobacteria strains.</title>
        <authorList>
            <person name="Klenk H.-P."/>
        </authorList>
    </citation>
    <scope>NUCLEOTIDE SEQUENCE [LARGE SCALE GENOMIC DNA]</scope>
    <source>
        <strain evidence="3 4">DSM 45913</strain>
    </source>
</reference>
<accession>A0A7X0C6X6</accession>